<sequence length="122" mass="13484">MESKIEVQFREPKAARTELGEKADNLANQVQLMLSKMDSWVASDGTSSKRTVTNKGKRMMGSSLEIQEDQGLLVELSVVEPATKTKEDGAFHKAVDALPPSIQTLVWRYGGVFMMPTQLPSE</sequence>
<proteinExistence type="predicted"/>
<organism evidence="1 2">
    <name type="scientific">Citrullus colocynthis</name>
    <name type="common">colocynth</name>
    <dbReference type="NCBI Taxonomy" id="252529"/>
    <lineage>
        <taxon>Eukaryota</taxon>
        <taxon>Viridiplantae</taxon>
        <taxon>Streptophyta</taxon>
        <taxon>Embryophyta</taxon>
        <taxon>Tracheophyta</taxon>
        <taxon>Spermatophyta</taxon>
        <taxon>Magnoliopsida</taxon>
        <taxon>eudicotyledons</taxon>
        <taxon>Gunneridae</taxon>
        <taxon>Pentapetalae</taxon>
        <taxon>rosids</taxon>
        <taxon>fabids</taxon>
        <taxon>Cucurbitales</taxon>
        <taxon>Cucurbitaceae</taxon>
        <taxon>Benincaseae</taxon>
        <taxon>Citrullus</taxon>
    </lineage>
</organism>
<evidence type="ECO:0000313" key="2">
    <source>
        <dbReference type="Proteomes" id="UP001642487"/>
    </source>
</evidence>
<name>A0ABP0YL19_9ROSI</name>
<dbReference type="EMBL" id="OZ021738">
    <property type="protein sequence ID" value="CAK9319565.1"/>
    <property type="molecule type" value="Genomic_DNA"/>
</dbReference>
<accession>A0ABP0YL19</accession>
<evidence type="ECO:0000313" key="1">
    <source>
        <dbReference type="EMBL" id="CAK9319565.1"/>
    </source>
</evidence>
<protein>
    <submittedName>
        <fullName evidence="1">Uncharacterized protein</fullName>
    </submittedName>
</protein>
<gene>
    <name evidence="1" type="ORF">CITCOLO1_LOCUS11573</name>
</gene>
<dbReference type="Proteomes" id="UP001642487">
    <property type="component" value="Chromosome 4"/>
</dbReference>
<keyword evidence="2" id="KW-1185">Reference proteome</keyword>
<reference evidence="1 2" key="1">
    <citation type="submission" date="2024-03" db="EMBL/GenBank/DDBJ databases">
        <authorList>
            <person name="Gkanogiannis A."/>
            <person name="Becerra Lopez-Lavalle L."/>
        </authorList>
    </citation>
    <scope>NUCLEOTIDE SEQUENCE [LARGE SCALE GENOMIC DNA]</scope>
</reference>